<sequence length="673" mass="74004">MKTIFKSILYISFASLLAVGCAKNDDFTTPDVTNCNEPQIKANRTIEEIFKLSSTTKKKYESTSEDFISGVVVSSDEGGNFYRDLYIETIDGGVAARIKINKGGTYGIYPAGRIIHIKLNDLYTQIDNGVLTIGQDDPAKDYTAAITNISRHIYRSCATITGDDFNKIYNHVVSLKEAITDNYLGKLVTIQDVQFKEKFWNKTFYDPENIVSPTNKATNVEIEAKEPVSAAVIFRVAEQSGGFKNQKVPAKSGTMTGVMTKFSKDYQFVPRTMFDLVGLDKDPFKGNTGGSEEGSYDDPNMKLELGKYLAFPGANFDKWEDFTSVVNSYGLKHVALAEKQGWNNTNGMSIKATPSGNDFLFTLEKVKNVPTGATKLSFLVKGTAGASLVPLMYKADGKSYVAYNVGNLSVHRVVKANTTPLGNNTTPEYKGNIDTKGQWVKVVLDLTSAPEGSGYNTSGVGNFFAIKVGKEQAYDLIIDEIRFEDGTPGDGGTTEPEVPAGDLPEAKALVENFEKKFTKEDRASSYDAKELDFEIGKWSFSDSGVYSDANDLKSSGEQSIRFRGNDKAEAFLESKFVVTGLKKVEFQFGGATFKEDPDADKEIAVEFFYSIDSGKTWKLAGKKVGKRGELTTASFDIAAKATDKVSIKIQNASFVRSTKNRLRVNIDDIKFIK</sequence>
<evidence type="ECO:0000259" key="2">
    <source>
        <dbReference type="Pfam" id="PF18942"/>
    </source>
</evidence>
<gene>
    <name evidence="3" type="ORF">HMPREF9715_00212</name>
</gene>
<organism evidence="3 4">
    <name type="scientific">Myroides odoratimimus CIP 101113</name>
    <dbReference type="NCBI Taxonomy" id="883154"/>
    <lineage>
        <taxon>Bacteria</taxon>
        <taxon>Pseudomonadati</taxon>
        <taxon>Bacteroidota</taxon>
        <taxon>Flavobacteriia</taxon>
        <taxon>Flavobacteriales</taxon>
        <taxon>Flavobacteriaceae</taxon>
        <taxon>Myroides</taxon>
    </lineage>
</organism>
<protein>
    <recommendedName>
        <fullName evidence="2">DUF5689 domain-containing protein</fullName>
    </recommendedName>
</protein>
<name>A0AAV3F719_9FLAO</name>
<feature type="signal peptide" evidence="1">
    <location>
        <begin position="1"/>
        <end position="24"/>
    </location>
</feature>
<dbReference type="EMBL" id="AGEE01000003">
    <property type="protein sequence ID" value="EHO15024.1"/>
    <property type="molecule type" value="Genomic_DNA"/>
</dbReference>
<dbReference type="RefSeq" id="WP_006262513.1">
    <property type="nucleotide sequence ID" value="NZ_JH590837.1"/>
</dbReference>
<reference evidence="3 4" key="1">
    <citation type="submission" date="2011-11" db="EMBL/GenBank/DDBJ databases">
        <title>The Genome Sequence of Myroides odoratimimus CIP 101113.</title>
        <authorList>
            <person name="Earl A."/>
            <person name="Ward D."/>
            <person name="Feldgarden M."/>
            <person name="Gevers D."/>
            <person name="Huys G."/>
            <person name="Young S.K."/>
            <person name="Zeng Q."/>
            <person name="Gargeya S."/>
            <person name="Fitzgerald M."/>
            <person name="Haas B."/>
            <person name="Abouelleil A."/>
            <person name="Alvarado L."/>
            <person name="Arachchi H.M."/>
            <person name="Berlin A."/>
            <person name="Brown A."/>
            <person name="Chapman S.B."/>
            <person name="Chen Z."/>
            <person name="Dunbar C."/>
            <person name="Freedman E."/>
            <person name="Gearin G."/>
            <person name="Goldberg J."/>
            <person name="Griggs A."/>
            <person name="Gujja S."/>
            <person name="Heiman D."/>
            <person name="Howarth C."/>
            <person name="Larson L."/>
            <person name="Lui A."/>
            <person name="MacDonald P.J.P."/>
            <person name="Montmayeur A."/>
            <person name="Murphy C."/>
            <person name="Neiman D."/>
            <person name="Pearson M."/>
            <person name="Priest M."/>
            <person name="Roberts A."/>
            <person name="Saif S."/>
            <person name="Shea T."/>
            <person name="Shenoy N."/>
            <person name="Sisk P."/>
            <person name="Stolte C."/>
            <person name="Sykes S."/>
            <person name="Wortman J."/>
            <person name="Nusbaum C."/>
            <person name="Birren B."/>
        </authorList>
    </citation>
    <scope>NUCLEOTIDE SEQUENCE [LARGE SCALE GENOMIC DNA]</scope>
    <source>
        <strain evidence="3 4">CIP 101113</strain>
    </source>
</reference>
<feature type="domain" description="DUF5689" evidence="2">
    <location>
        <begin position="42"/>
        <end position="275"/>
    </location>
</feature>
<feature type="chain" id="PRO_5043562204" description="DUF5689 domain-containing protein" evidence="1">
    <location>
        <begin position="25"/>
        <end position="673"/>
    </location>
</feature>
<evidence type="ECO:0000313" key="3">
    <source>
        <dbReference type="EMBL" id="EHO15024.1"/>
    </source>
</evidence>
<keyword evidence="1" id="KW-0732">Signal</keyword>
<evidence type="ECO:0000313" key="4">
    <source>
        <dbReference type="Proteomes" id="UP000004834"/>
    </source>
</evidence>
<dbReference type="InterPro" id="IPR043744">
    <property type="entry name" value="DUF5689"/>
</dbReference>
<proteinExistence type="predicted"/>
<dbReference type="Proteomes" id="UP000004834">
    <property type="component" value="Unassembled WGS sequence"/>
</dbReference>
<dbReference type="AlphaFoldDB" id="A0AAV3F719"/>
<dbReference type="Pfam" id="PF18942">
    <property type="entry name" value="DUF5689"/>
    <property type="match status" value="1"/>
</dbReference>
<accession>A0AAV3F719</accession>
<dbReference type="PROSITE" id="PS51257">
    <property type="entry name" value="PROKAR_LIPOPROTEIN"/>
    <property type="match status" value="1"/>
</dbReference>
<evidence type="ECO:0000256" key="1">
    <source>
        <dbReference type="SAM" id="SignalP"/>
    </source>
</evidence>
<comment type="caution">
    <text evidence="3">The sequence shown here is derived from an EMBL/GenBank/DDBJ whole genome shotgun (WGS) entry which is preliminary data.</text>
</comment>